<dbReference type="Proteomes" id="UP000255316">
    <property type="component" value="Unassembled WGS sequence"/>
</dbReference>
<gene>
    <name evidence="1" type="ORF">NCTC12438_03520</name>
</gene>
<evidence type="ECO:0000313" key="1">
    <source>
        <dbReference type="EMBL" id="STY00467.1"/>
    </source>
</evidence>
<reference evidence="1 2" key="1">
    <citation type="submission" date="2018-06" db="EMBL/GenBank/DDBJ databases">
        <authorList>
            <consortium name="Pathogen Informatics"/>
            <person name="Doyle S."/>
        </authorList>
    </citation>
    <scope>NUCLEOTIDE SEQUENCE [LARGE SCALE GENOMIC DNA]</scope>
    <source>
        <strain evidence="1 2">NCTC12438</strain>
    </source>
</reference>
<dbReference type="RefSeq" id="WP_157061449.1">
    <property type="nucleotide sequence ID" value="NZ_CAAAHQ010000024.1"/>
</dbReference>
<organism evidence="1 2">
    <name type="scientific">Legionella cincinnatiensis</name>
    <dbReference type="NCBI Taxonomy" id="28085"/>
    <lineage>
        <taxon>Bacteria</taxon>
        <taxon>Pseudomonadati</taxon>
        <taxon>Pseudomonadota</taxon>
        <taxon>Gammaproteobacteria</taxon>
        <taxon>Legionellales</taxon>
        <taxon>Legionellaceae</taxon>
        <taxon>Legionella</taxon>
    </lineage>
</organism>
<dbReference type="EMBL" id="UGNX01000002">
    <property type="protein sequence ID" value="STY00467.1"/>
    <property type="molecule type" value="Genomic_DNA"/>
</dbReference>
<name>A0A378KUP9_9GAMM</name>
<accession>A0A378KUP9</accession>
<evidence type="ECO:0000313" key="2">
    <source>
        <dbReference type="Proteomes" id="UP000255316"/>
    </source>
</evidence>
<protein>
    <submittedName>
        <fullName evidence="1">Uncharacterized protein</fullName>
    </submittedName>
</protein>
<sequence>MHHFKLKMTLFFSALMIIQSLVGYALFQQVKDDDQLMLATIQAMTII</sequence>
<proteinExistence type="predicted"/>
<dbReference type="AlphaFoldDB" id="A0A378KUP9"/>